<dbReference type="InterPro" id="IPR022761">
    <property type="entry name" value="Fumarate_lyase_N"/>
</dbReference>
<keyword evidence="3" id="KW-0456">Lyase</keyword>
<dbReference type="HAMAP" id="MF_00743">
    <property type="entry name" value="FumaraseC"/>
    <property type="match status" value="1"/>
</dbReference>
<feature type="region of interest" description="Disordered" evidence="5">
    <location>
        <begin position="41"/>
        <end position="65"/>
    </location>
</feature>
<comment type="catalytic activity">
    <reaction evidence="4">
        <text>(S)-malate = fumarate + H2O</text>
        <dbReference type="Rhea" id="RHEA:12460"/>
        <dbReference type="ChEBI" id="CHEBI:15377"/>
        <dbReference type="ChEBI" id="CHEBI:15589"/>
        <dbReference type="ChEBI" id="CHEBI:29806"/>
        <dbReference type="EC" id="4.2.1.2"/>
    </reaction>
    <physiologicalReaction direction="left-to-right" evidence="4">
        <dbReference type="Rhea" id="RHEA:12461"/>
    </physiologicalReaction>
    <physiologicalReaction direction="right-to-left" evidence="4">
        <dbReference type="Rhea" id="RHEA:12462"/>
    </physiologicalReaction>
</comment>
<evidence type="ECO:0000256" key="5">
    <source>
        <dbReference type="SAM" id="MobiDB-lite"/>
    </source>
</evidence>
<dbReference type="AlphaFoldDB" id="K8EL10"/>
<dbReference type="GO" id="GO:0006108">
    <property type="term" value="P:malate metabolic process"/>
    <property type="evidence" value="ECO:0007669"/>
    <property type="project" value="UniProtKB-ARBA"/>
</dbReference>
<dbReference type="PANTHER" id="PTHR11444:SF1">
    <property type="entry name" value="FUMARATE HYDRATASE, MITOCHONDRIAL"/>
    <property type="match status" value="1"/>
</dbReference>
<dbReference type="NCBIfam" id="TIGR00979">
    <property type="entry name" value="fumC_II"/>
    <property type="match status" value="1"/>
</dbReference>
<comment type="similarity">
    <text evidence="1">Belongs to the class-II fumarase/aspartase family. Fumarase subfamily.</text>
</comment>
<name>K8EL10_9CHLO</name>
<dbReference type="Proteomes" id="UP000198341">
    <property type="component" value="Chromosome 11"/>
</dbReference>
<dbReference type="CDD" id="cd01362">
    <property type="entry name" value="Fumarase_classII"/>
    <property type="match status" value="1"/>
</dbReference>
<dbReference type="SUPFAM" id="SSF48557">
    <property type="entry name" value="L-aspartase-like"/>
    <property type="match status" value="1"/>
</dbReference>
<feature type="compositionally biased region" description="Basic and acidic residues" evidence="5">
    <location>
        <begin position="41"/>
        <end position="55"/>
    </location>
</feature>
<keyword evidence="9" id="KW-1185">Reference proteome</keyword>
<dbReference type="PRINTS" id="PR00145">
    <property type="entry name" value="ARGSUCLYASE"/>
</dbReference>
<feature type="domain" description="Fumarate lyase N-terminal" evidence="6">
    <location>
        <begin position="72"/>
        <end position="402"/>
    </location>
</feature>
<dbReference type="GO" id="GO:0006099">
    <property type="term" value="P:tricarboxylic acid cycle"/>
    <property type="evidence" value="ECO:0007669"/>
    <property type="project" value="InterPro"/>
</dbReference>
<evidence type="ECO:0000256" key="2">
    <source>
        <dbReference type="ARBA" id="ARBA00012921"/>
    </source>
</evidence>
<dbReference type="OrthoDB" id="1738025at2759"/>
<dbReference type="NCBIfam" id="NF008909">
    <property type="entry name" value="PRK12273.1"/>
    <property type="match status" value="1"/>
</dbReference>
<evidence type="ECO:0000256" key="1">
    <source>
        <dbReference type="ARBA" id="ARBA00009084"/>
    </source>
</evidence>
<evidence type="ECO:0000259" key="6">
    <source>
        <dbReference type="Pfam" id="PF00206"/>
    </source>
</evidence>
<dbReference type="InterPro" id="IPR020557">
    <property type="entry name" value="Fumarate_lyase_CS"/>
</dbReference>
<dbReference type="Gene3D" id="1.10.275.10">
    <property type="entry name" value="Fumarase/aspartase (N-terminal domain)"/>
    <property type="match status" value="1"/>
</dbReference>
<dbReference type="RefSeq" id="XP_007510319.1">
    <property type="nucleotide sequence ID" value="XM_007510257.1"/>
</dbReference>
<dbReference type="GO" id="GO:0004333">
    <property type="term" value="F:fumarate hydratase activity"/>
    <property type="evidence" value="ECO:0007669"/>
    <property type="project" value="UniProtKB-EC"/>
</dbReference>
<dbReference type="EMBL" id="FO082268">
    <property type="protein sequence ID" value="CCO18664.1"/>
    <property type="molecule type" value="Genomic_DNA"/>
</dbReference>
<evidence type="ECO:0000259" key="7">
    <source>
        <dbReference type="Pfam" id="PF10415"/>
    </source>
</evidence>
<dbReference type="KEGG" id="bpg:Bathy11g01320"/>
<organism evidence="8 9">
    <name type="scientific">Bathycoccus prasinos</name>
    <dbReference type="NCBI Taxonomy" id="41875"/>
    <lineage>
        <taxon>Eukaryota</taxon>
        <taxon>Viridiplantae</taxon>
        <taxon>Chlorophyta</taxon>
        <taxon>Mamiellophyceae</taxon>
        <taxon>Mamiellales</taxon>
        <taxon>Bathycoccaceae</taxon>
        <taxon>Bathycoccus</taxon>
    </lineage>
</organism>
<dbReference type="GO" id="GO:0051262">
    <property type="term" value="P:protein tetramerization"/>
    <property type="evidence" value="ECO:0007669"/>
    <property type="project" value="UniProtKB-ARBA"/>
</dbReference>
<evidence type="ECO:0000256" key="3">
    <source>
        <dbReference type="ARBA" id="ARBA00023239"/>
    </source>
</evidence>
<dbReference type="FunFam" id="1.20.200.10:FF:000001">
    <property type="entry name" value="Fumarate hydratase, mitochondrial"/>
    <property type="match status" value="1"/>
</dbReference>
<dbReference type="eggNOG" id="KOG1317">
    <property type="taxonomic scope" value="Eukaryota"/>
</dbReference>
<dbReference type="Pfam" id="PF10415">
    <property type="entry name" value="FumaraseC_C"/>
    <property type="match status" value="1"/>
</dbReference>
<protein>
    <recommendedName>
        <fullName evidence="2">fumarate hydratase</fullName>
        <ecNumber evidence="2">4.2.1.2</ecNumber>
    </recommendedName>
</protein>
<dbReference type="PANTHER" id="PTHR11444">
    <property type="entry name" value="ASPARTATEAMMONIA/ARGININOSUCCINATE/ADENYLOSUCCINATE LYASE"/>
    <property type="match status" value="1"/>
</dbReference>
<dbReference type="InterPro" id="IPR000362">
    <property type="entry name" value="Fumarate_lyase_fam"/>
</dbReference>
<evidence type="ECO:0000313" key="9">
    <source>
        <dbReference type="Proteomes" id="UP000198341"/>
    </source>
</evidence>
<dbReference type="GeneID" id="19012812"/>
<dbReference type="InterPro" id="IPR005677">
    <property type="entry name" value="Fum_hydII"/>
</dbReference>
<proteinExistence type="inferred from homology"/>
<dbReference type="STRING" id="41875.K8EL10"/>
<dbReference type="FunFam" id="1.10.275.10:FF:000001">
    <property type="entry name" value="Fumarate hydratase, mitochondrial"/>
    <property type="match status" value="1"/>
</dbReference>
<dbReference type="InterPro" id="IPR008948">
    <property type="entry name" value="L-Aspartase-like"/>
</dbReference>
<dbReference type="InterPro" id="IPR024083">
    <property type="entry name" value="Fumarase/histidase_N"/>
</dbReference>
<feature type="domain" description="Fumarase C C-terminal" evidence="7">
    <location>
        <begin position="469"/>
        <end position="521"/>
    </location>
</feature>
<dbReference type="EC" id="4.2.1.2" evidence="2"/>
<dbReference type="FunFam" id="1.10.40.30:FF:000002">
    <property type="entry name" value="Fumarate hydratase class II"/>
    <property type="match status" value="1"/>
</dbReference>
<evidence type="ECO:0000313" key="8">
    <source>
        <dbReference type="EMBL" id="CCO18664.1"/>
    </source>
</evidence>
<dbReference type="Gene3D" id="1.10.40.30">
    <property type="entry name" value="Fumarase/aspartase (C-terminal domain)"/>
    <property type="match status" value="1"/>
</dbReference>
<sequence length="531" mass="57436">MPSSIGDRLYELMRRPSEERQKYRVIPPKVSLGMKFEDGFYGGDEHAGRQGRERGGGGSGSSSVRIETDTMGEVEVPAEALYGAQTQRSLENFRIGGEKMPFALVHALGMVKHAAATVNERDGNLDPKIADAIRQASLEVISGKFDRYHFPLVVWQTGSGTQTNMNVNEVISNRATELLGGKFGSKLVHPNDHVNMSQSSNDSFPTAMSVATAYEVYEKLIPNLQLLYQDVKQKSEEWKDIVKIGRTHLQDAVPITLGQEFSGYAQQIKNALIRVRASLVHLLELAIGGSAVGTGLNTSANYAEDMAKEISKLTGLPFVSAPNKFEALAAHDAQVALSGMLKTVALSLSKIANDVRLLGSGPRAGLGELYLPENEPGSSIMPGKVNPTQCEALMMVCAQVIGNDCAISAGNSMLSHFELNVAKPLIVYNNLQSVELLADASKSFAERCVRGIQPNHQAIQKHLESSLMLVTALNTKIGYDKAAKIAKKAFKDGTTLKEAALALGLVSEEDFDTIVNPREMIGPNIVARSKL</sequence>
<dbReference type="PRINTS" id="PR00149">
    <property type="entry name" value="FUMRATELYASE"/>
</dbReference>
<dbReference type="InterPro" id="IPR018951">
    <property type="entry name" value="Fumarase_C_C"/>
</dbReference>
<reference evidence="8 9" key="1">
    <citation type="submission" date="2011-10" db="EMBL/GenBank/DDBJ databases">
        <authorList>
            <person name="Genoscope - CEA"/>
        </authorList>
    </citation>
    <scope>NUCLEOTIDE SEQUENCE [LARGE SCALE GENOMIC DNA]</scope>
    <source>
        <strain evidence="8 9">RCC 1105</strain>
    </source>
</reference>
<evidence type="ECO:0000256" key="4">
    <source>
        <dbReference type="ARBA" id="ARBA00051302"/>
    </source>
</evidence>
<gene>
    <name evidence="8" type="ordered locus">Bathy11g01320</name>
</gene>
<dbReference type="Gene3D" id="1.20.200.10">
    <property type="entry name" value="Fumarase/aspartase (Central domain)"/>
    <property type="match status" value="1"/>
</dbReference>
<accession>K8EL10</accession>
<dbReference type="Pfam" id="PF00206">
    <property type="entry name" value="Lyase_1"/>
    <property type="match status" value="1"/>
</dbReference>
<dbReference type="PROSITE" id="PS00163">
    <property type="entry name" value="FUMARATE_LYASES"/>
    <property type="match status" value="1"/>
</dbReference>
<dbReference type="GO" id="GO:0006106">
    <property type="term" value="P:fumarate metabolic process"/>
    <property type="evidence" value="ECO:0007669"/>
    <property type="project" value="InterPro"/>
</dbReference>